<sequence length="255" mass="28388">MALFRVDHGLAVSVVNPAQIHAFGQAELSRTKTDKSDAKRIARFCLSQRPLLWQPPPPAVRQLQALVRRLESLLEMRQMEKNRLDGADPTVRPSIDTGLATLDAEIAATQKRIREHIDHDPDLRQRRDLLYTIPGLGNATIPVLLATLGEVHRFENARSVAAFAGLSPKEHQSGKWKGHTRLSKTGDALLRKALYLPAIVAWRHNPLIRAFCERLKAQGKKGKLIVGAAMRKRLVLAYGVLKSGRPFDPNYALAS</sequence>
<dbReference type="Pfam" id="PF02371">
    <property type="entry name" value="Transposase_20"/>
    <property type="match status" value="1"/>
</dbReference>
<keyword evidence="4" id="KW-1185">Reference proteome</keyword>
<dbReference type="AlphaFoldDB" id="A0A250KTD8"/>
<dbReference type="Pfam" id="PF01548">
    <property type="entry name" value="DEDD_Tnp_IS110"/>
    <property type="match status" value="1"/>
</dbReference>
<dbReference type="GO" id="GO:0003677">
    <property type="term" value="F:DNA binding"/>
    <property type="evidence" value="ECO:0007669"/>
    <property type="project" value="InterPro"/>
</dbReference>
<feature type="domain" description="Transposase IS110-like N-terminal" evidence="1">
    <location>
        <begin position="5"/>
        <end position="85"/>
    </location>
</feature>
<reference evidence="3 4" key="1">
    <citation type="submission" date="2016-12" db="EMBL/GenBank/DDBJ databases">
        <title>Genome sequencing of Methylocaldum marinum.</title>
        <authorList>
            <person name="Takeuchi M."/>
            <person name="Kamagata Y."/>
            <person name="Hiraoka S."/>
            <person name="Oshima K."/>
            <person name="Hattori M."/>
            <person name="Iwasaki W."/>
        </authorList>
    </citation>
    <scope>NUCLEOTIDE SEQUENCE [LARGE SCALE GENOMIC DNA]</scope>
    <source>
        <strain evidence="3 4">S8</strain>
    </source>
</reference>
<dbReference type="GO" id="GO:0006313">
    <property type="term" value="P:DNA transposition"/>
    <property type="evidence" value="ECO:0007669"/>
    <property type="project" value="InterPro"/>
</dbReference>
<proteinExistence type="predicted"/>
<dbReference type="Proteomes" id="UP000266313">
    <property type="component" value="Chromosome"/>
</dbReference>
<protein>
    <submittedName>
        <fullName evidence="3">Transposase IS116/IS110/IS902 family protein</fullName>
    </submittedName>
</protein>
<evidence type="ECO:0000313" key="4">
    <source>
        <dbReference type="Proteomes" id="UP000266313"/>
    </source>
</evidence>
<accession>A0A250KTD8</accession>
<evidence type="ECO:0000259" key="1">
    <source>
        <dbReference type="Pfam" id="PF01548"/>
    </source>
</evidence>
<dbReference type="KEGG" id="mmai:sS8_2829"/>
<dbReference type="InterPro" id="IPR003346">
    <property type="entry name" value="Transposase_20"/>
</dbReference>
<dbReference type="PANTHER" id="PTHR33055">
    <property type="entry name" value="TRANSPOSASE FOR INSERTION SEQUENCE ELEMENT IS1111A"/>
    <property type="match status" value="1"/>
</dbReference>
<organism evidence="3 4">
    <name type="scientific">Methylocaldum marinum</name>
    <dbReference type="NCBI Taxonomy" id="1432792"/>
    <lineage>
        <taxon>Bacteria</taxon>
        <taxon>Pseudomonadati</taxon>
        <taxon>Pseudomonadota</taxon>
        <taxon>Gammaproteobacteria</taxon>
        <taxon>Methylococcales</taxon>
        <taxon>Methylococcaceae</taxon>
        <taxon>Methylocaldum</taxon>
    </lineage>
</organism>
<feature type="domain" description="Transposase IS116/IS110/IS902 C-terminal" evidence="2">
    <location>
        <begin position="128"/>
        <end position="212"/>
    </location>
</feature>
<evidence type="ECO:0000259" key="2">
    <source>
        <dbReference type="Pfam" id="PF02371"/>
    </source>
</evidence>
<dbReference type="NCBIfam" id="NF033542">
    <property type="entry name" value="transpos_IS110"/>
    <property type="match status" value="1"/>
</dbReference>
<dbReference type="PANTHER" id="PTHR33055:SF3">
    <property type="entry name" value="PUTATIVE TRANSPOSASE FOR IS117-RELATED"/>
    <property type="match status" value="1"/>
</dbReference>
<gene>
    <name evidence="3" type="ORF">sS8_2829</name>
</gene>
<dbReference type="EMBL" id="AP017928">
    <property type="protein sequence ID" value="BBA34774.1"/>
    <property type="molecule type" value="Genomic_DNA"/>
</dbReference>
<dbReference type="InterPro" id="IPR047650">
    <property type="entry name" value="Transpos_IS110"/>
</dbReference>
<evidence type="ECO:0000313" key="3">
    <source>
        <dbReference type="EMBL" id="BBA34774.1"/>
    </source>
</evidence>
<dbReference type="InterPro" id="IPR002525">
    <property type="entry name" value="Transp_IS110-like_N"/>
</dbReference>
<name>A0A250KTD8_9GAMM</name>
<dbReference type="GO" id="GO:0004803">
    <property type="term" value="F:transposase activity"/>
    <property type="evidence" value="ECO:0007669"/>
    <property type="project" value="InterPro"/>
</dbReference>